<gene>
    <name evidence="2" type="ORF">LZ496_08020</name>
</gene>
<dbReference type="SUPFAM" id="SSF51695">
    <property type="entry name" value="PLC-like phosphodiesterases"/>
    <property type="match status" value="1"/>
</dbReference>
<accession>A0ABT0RUQ7</accession>
<organism evidence="2 3">
    <name type="scientific">Sphingomonas caseinilyticus</name>
    <dbReference type="NCBI Taxonomy" id="2908205"/>
    <lineage>
        <taxon>Bacteria</taxon>
        <taxon>Pseudomonadati</taxon>
        <taxon>Pseudomonadota</taxon>
        <taxon>Alphaproteobacteria</taxon>
        <taxon>Sphingomonadales</taxon>
        <taxon>Sphingomonadaceae</taxon>
        <taxon>Sphingomonas</taxon>
    </lineage>
</organism>
<proteinExistence type="predicted"/>
<dbReference type="RefSeq" id="WP_249904116.1">
    <property type="nucleotide sequence ID" value="NZ_JAMGBA010000002.1"/>
</dbReference>
<dbReference type="InterPro" id="IPR017946">
    <property type="entry name" value="PLC-like_Pdiesterase_TIM-brl"/>
</dbReference>
<dbReference type="Pfam" id="PF03009">
    <property type="entry name" value="GDPD"/>
    <property type="match status" value="1"/>
</dbReference>
<dbReference type="PANTHER" id="PTHR46211:SF1">
    <property type="entry name" value="GLYCEROPHOSPHODIESTER PHOSPHODIESTERASE, CYTOPLASMIC"/>
    <property type="match status" value="1"/>
</dbReference>
<dbReference type="EMBL" id="JAMGBA010000002">
    <property type="protein sequence ID" value="MCL6698724.1"/>
    <property type="molecule type" value="Genomic_DNA"/>
</dbReference>
<feature type="domain" description="GP-PDE" evidence="1">
    <location>
        <begin position="1"/>
        <end position="225"/>
    </location>
</feature>
<reference evidence="2 3" key="1">
    <citation type="submission" date="2022-05" db="EMBL/GenBank/DDBJ databases">
        <authorList>
            <person name="Jo J.-H."/>
            <person name="Im W.-T."/>
        </authorList>
    </citation>
    <scope>NUCLEOTIDE SEQUENCE [LARGE SCALE GENOMIC DNA]</scope>
    <source>
        <strain evidence="2 3">NSE70-1</strain>
    </source>
</reference>
<name>A0ABT0RUQ7_9SPHN</name>
<dbReference type="InterPro" id="IPR030395">
    <property type="entry name" value="GP_PDE_dom"/>
</dbReference>
<dbReference type="Proteomes" id="UP001203410">
    <property type="component" value="Unassembled WGS sequence"/>
</dbReference>
<evidence type="ECO:0000259" key="1">
    <source>
        <dbReference type="PROSITE" id="PS51704"/>
    </source>
</evidence>
<sequence length="225" mass="24249">MGFAHRGLHGPGVPENSLAAFRAALDIGAGIECDVRLSGDGQVMVFHDHDLRRLCASALAVESTPAATLAAQKLYDSGEHIPRLSEMLDLVAGRVPLLVEVKCRGGNAAQVTAAVVAQLNGYPGPVGVMSFEPSVGRWLARHEPQVRRGLVISGRAGAFDRWRSIRSASPHFLAVDFGALTRTWVQKARRGRWVYSWTIRSPDQGRTGEVHADALIWEGDGRPGA</sequence>
<comment type="caution">
    <text evidence="2">The sequence shown here is derived from an EMBL/GenBank/DDBJ whole genome shotgun (WGS) entry which is preliminary data.</text>
</comment>
<evidence type="ECO:0000313" key="3">
    <source>
        <dbReference type="Proteomes" id="UP001203410"/>
    </source>
</evidence>
<keyword evidence="3" id="KW-1185">Reference proteome</keyword>
<protein>
    <submittedName>
        <fullName evidence="2">Glycerophosphodiester phosphodiesterase</fullName>
    </submittedName>
</protein>
<dbReference type="PANTHER" id="PTHR46211">
    <property type="entry name" value="GLYCEROPHOSPHORYL DIESTER PHOSPHODIESTERASE"/>
    <property type="match status" value="1"/>
</dbReference>
<dbReference type="Gene3D" id="3.20.20.190">
    <property type="entry name" value="Phosphatidylinositol (PI) phosphodiesterase"/>
    <property type="match status" value="1"/>
</dbReference>
<dbReference type="PROSITE" id="PS51704">
    <property type="entry name" value="GP_PDE"/>
    <property type="match status" value="1"/>
</dbReference>
<evidence type="ECO:0000313" key="2">
    <source>
        <dbReference type="EMBL" id="MCL6698724.1"/>
    </source>
</evidence>